<comment type="caution">
    <text evidence="1">The sequence shown here is derived from an EMBL/GenBank/DDBJ whole genome shotgun (WGS) entry which is preliminary data.</text>
</comment>
<gene>
    <name evidence="1" type="ORF">EMPG_13267</name>
</gene>
<dbReference type="InterPro" id="IPR022036">
    <property type="entry name" value="DUF3605"/>
</dbReference>
<accession>A0A0H1BQU1</accession>
<dbReference type="Pfam" id="PF12239">
    <property type="entry name" value="DUF3605"/>
    <property type="match status" value="1"/>
</dbReference>
<dbReference type="GO" id="GO:0006044">
    <property type="term" value="P:N-acetylglucosamine metabolic process"/>
    <property type="evidence" value="ECO:0007669"/>
    <property type="project" value="TreeGrafter"/>
</dbReference>
<protein>
    <recommendedName>
        <fullName evidence="3">DUF3605 domain-containing protein</fullName>
    </recommendedName>
</protein>
<evidence type="ECO:0000313" key="1">
    <source>
        <dbReference type="EMBL" id="KLJ11541.1"/>
    </source>
</evidence>
<dbReference type="EMBL" id="LDEV01001498">
    <property type="protein sequence ID" value="KLJ11541.1"/>
    <property type="molecule type" value="Genomic_DNA"/>
</dbReference>
<reference evidence="2" key="1">
    <citation type="journal article" date="2015" name="PLoS Genet.">
        <title>The dynamic genome and transcriptome of the human fungal pathogen Blastomyces and close relative Emmonsia.</title>
        <authorList>
            <person name="Munoz J.F."/>
            <person name="Gauthier G.M."/>
            <person name="Desjardins C.A."/>
            <person name="Gallo J.E."/>
            <person name="Holder J."/>
            <person name="Sullivan T.D."/>
            <person name="Marty A.J."/>
            <person name="Carmen J.C."/>
            <person name="Chen Z."/>
            <person name="Ding L."/>
            <person name="Gujja S."/>
            <person name="Magrini V."/>
            <person name="Misas E."/>
            <person name="Mitreva M."/>
            <person name="Priest M."/>
            <person name="Saif S."/>
            <person name="Whiston E.A."/>
            <person name="Young S."/>
            <person name="Zeng Q."/>
            <person name="Goldman W.E."/>
            <person name="Mardis E.R."/>
            <person name="Taylor J.W."/>
            <person name="McEwen J.G."/>
            <person name="Clay O.K."/>
            <person name="Klein B.S."/>
            <person name="Cuomo C.A."/>
        </authorList>
    </citation>
    <scope>NUCLEOTIDE SEQUENCE [LARGE SCALE GENOMIC DNA]</scope>
    <source>
        <strain evidence="2">UAMH 139</strain>
    </source>
</reference>
<proteinExistence type="predicted"/>
<keyword evidence="2" id="KW-1185">Reference proteome</keyword>
<organism evidence="1 2">
    <name type="scientific">Blastomyces silverae</name>
    <dbReference type="NCBI Taxonomy" id="2060906"/>
    <lineage>
        <taxon>Eukaryota</taxon>
        <taxon>Fungi</taxon>
        <taxon>Dikarya</taxon>
        <taxon>Ascomycota</taxon>
        <taxon>Pezizomycotina</taxon>
        <taxon>Eurotiomycetes</taxon>
        <taxon>Eurotiomycetidae</taxon>
        <taxon>Onygenales</taxon>
        <taxon>Ajellomycetaceae</taxon>
        <taxon>Blastomyces</taxon>
    </lineage>
</organism>
<dbReference type="AlphaFoldDB" id="A0A0H1BQU1"/>
<dbReference type="GO" id="GO:0005737">
    <property type="term" value="C:cytoplasm"/>
    <property type="evidence" value="ECO:0007669"/>
    <property type="project" value="TreeGrafter"/>
</dbReference>
<dbReference type="PANTHER" id="PTHR35020:SF2">
    <property type="entry name" value="N-ACETYLGLUCOSAMINE-INDUCED PROTEIN 1"/>
    <property type="match status" value="1"/>
</dbReference>
<name>A0A0H1BQU1_9EURO</name>
<dbReference type="Proteomes" id="UP000053573">
    <property type="component" value="Unassembled WGS sequence"/>
</dbReference>
<dbReference type="OrthoDB" id="498286at2759"/>
<evidence type="ECO:0008006" key="3">
    <source>
        <dbReference type="Google" id="ProtNLM"/>
    </source>
</evidence>
<dbReference type="STRING" id="2060906.A0A0H1BQU1"/>
<sequence length="234" mass="27319">MGDVQPQPDDLPFNLTDVDRQVLSQTDEMYIDHDWEGVKLLIASNKLEQFRRKPSELQRYIDWTTNIKARYGTITNYILQERLKWQLDGSIPLASQCRNPVPFADPNDYRILRNDWPYGVALELTHLVIWLKTRIPAREDNGDLTDESRTLVNDFVNRTFVARLEKLFPDADDRVLWFKNWTALQSVRSLEHVHVVVRGVPDEIIVEWTGEHATGARFVRLDRPRIESVGIEVP</sequence>
<dbReference type="PANTHER" id="PTHR35020">
    <property type="entry name" value="N-ACETYLGLUCOSAMINE-INDUCED PROTEIN 1"/>
    <property type="match status" value="1"/>
</dbReference>
<evidence type="ECO:0000313" key="2">
    <source>
        <dbReference type="Proteomes" id="UP000053573"/>
    </source>
</evidence>